<feature type="transmembrane region" description="Helical" evidence="1">
    <location>
        <begin position="109"/>
        <end position="128"/>
    </location>
</feature>
<protein>
    <submittedName>
        <fullName evidence="2">Uncharacterized protein</fullName>
    </submittedName>
</protein>
<reference evidence="2 3" key="1">
    <citation type="submission" date="2017-09" db="EMBL/GenBank/DDBJ databases">
        <title>Depth-based differentiation of microbial function through sediment-hosted aquifers and enrichment of novel symbionts in the deep terrestrial subsurface.</title>
        <authorList>
            <person name="Probst A.J."/>
            <person name="Ladd B."/>
            <person name="Jarett J.K."/>
            <person name="Geller-Mcgrath D.E."/>
            <person name="Sieber C.M."/>
            <person name="Emerson J.B."/>
            <person name="Anantharaman K."/>
            <person name="Thomas B.C."/>
            <person name="Malmstrom R."/>
            <person name="Stieglmeier M."/>
            <person name="Klingl A."/>
            <person name="Woyke T."/>
            <person name="Ryan C.M."/>
            <person name="Banfield J.F."/>
        </authorList>
    </citation>
    <scope>NUCLEOTIDE SEQUENCE [LARGE SCALE GENOMIC DNA]</scope>
    <source>
        <strain evidence="2">CG22_combo_CG10-13_8_21_14_all_36_13</strain>
    </source>
</reference>
<dbReference type="EMBL" id="PCTT01000003">
    <property type="protein sequence ID" value="PIP87448.1"/>
    <property type="molecule type" value="Genomic_DNA"/>
</dbReference>
<accession>A0A2H0DZY7</accession>
<evidence type="ECO:0000256" key="1">
    <source>
        <dbReference type="SAM" id="Phobius"/>
    </source>
</evidence>
<evidence type="ECO:0000313" key="3">
    <source>
        <dbReference type="Proteomes" id="UP000231143"/>
    </source>
</evidence>
<dbReference type="Proteomes" id="UP000231143">
    <property type="component" value="Unassembled WGS sequence"/>
</dbReference>
<proteinExistence type="predicted"/>
<evidence type="ECO:0000313" key="2">
    <source>
        <dbReference type="EMBL" id="PIP87448.1"/>
    </source>
</evidence>
<organism evidence="2 3">
    <name type="scientific">Candidatus Campbellbacteria bacterium CG22_combo_CG10-13_8_21_14_all_36_13</name>
    <dbReference type="NCBI Taxonomy" id="1974529"/>
    <lineage>
        <taxon>Bacteria</taxon>
        <taxon>Candidatus Campbelliibacteriota</taxon>
    </lineage>
</organism>
<keyword evidence="1" id="KW-0812">Transmembrane</keyword>
<feature type="transmembrane region" description="Helical" evidence="1">
    <location>
        <begin position="75"/>
        <end position="97"/>
    </location>
</feature>
<comment type="caution">
    <text evidence="2">The sequence shown here is derived from an EMBL/GenBank/DDBJ whole genome shotgun (WGS) entry which is preliminary data.</text>
</comment>
<keyword evidence="1" id="KW-1133">Transmembrane helix</keyword>
<keyword evidence="1" id="KW-0472">Membrane</keyword>
<dbReference type="AlphaFoldDB" id="A0A2H0DZY7"/>
<name>A0A2H0DZY7_9BACT</name>
<gene>
    <name evidence="2" type="ORF">COW81_00235</name>
</gene>
<sequence length="541" mass="59553">MKNINFKKIFITLFVLFFVFSFFTISGEVYSADETITIDNYVPLSNLPYAYDKVADGTPGGSRNLGSYVSGLFKLLIALCIVMAVFMITLAGVQYLTTSVTNTKGAARARINAALLGLALALLSWLALNTINPALTTFSLNLSTEALAGVTFENKTDATPPGYYYIRRIEGATATSTKLYIFGYGDQENVPFFTVKKCDDGLKAARNAGKIVLSCIPIPNSDFSKGSFAFKTLDGQTFGFTTEDSCDEGVARFVRQQEGRLVNSPITNKPCHEIVGASGPRDATAGWYFEKHFLNGVVETDKSRRFNSEEECNQNTSPGEIIFGRNDQTDSTYSWARKCIYYNSIGGGDGTTGSAEQRFHAIMADEDRVQDLLDIGSGHQIKTNKDWAICPGPPQKPTSCTTVGLLPPEATTGLLRLAAALPNGATTITHKMIITGGTEWWWHQTHGPGLANVDLKTKNSAGANVLLGLDKWIIENTPNKPDKITPEAWERYKNLSIGDPFRPADFSVFVVEHSTFWAPVSFRYEYETPDHWHVMFPPFNN</sequence>